<evidence type="ECO:0000313" key="8">
    <source>
        <dbReference type="Proteomes" id="UP000626786"/>
    </source>
</evidence>
<accession>A0ABR8U919</accession>
<dbReference type="Gene3D" id="3.40.50.300">
    <property type="entry name" value="P-loop containing nucleotide triphosphate hydrolases"/>
    <property type="match status" value="1"/>
</dbReference>
<reference evidence="7 8" key="1">
    <citation type="submission" date="2020-08" db="EMBL/GenBank/DDBJ databases">
        <title>A Genomic Blueprint of the Chicken Gut Microbiome.</title>
        <authorList>
            <person name="Gilroy R."/>
            <person name="Ravi A."/>
            <person name="Getino M."/>
            <person name="Pursley I."/>
            <person name="Horton D.L."/>
            <person name="Alikhan N.-F."/>
            <person name="Baker D."/>
            <person name="Gharbi K."/>
            <person name="Hall N."/>
            <person name="Watson M."/>
            <person name="Adriaenssens E.M."/>
            <person name="Foster-Nyarko E."/>
            <person name="Jarju S."/>
            <person name="Secka A."/>
            <person name="Antonio M."/>
            <person name="Oren A."/>
            <person name="Chaudhuri R."/>
            <person name="La Ragione R.M."/>
            <person name="Hildebrand F."/>
            <person name="Pallen M.J."/>
        </authorList>
    </citation>
    <scope>NUCLEOTIDE SEQUENCE [LARGE SCALE GENOMIC DNA]</scope>
    <source>
        <strain evidence="7 8">Sa2YVA2</strain>
    </source>
</reference>
<keyword evidence="1" id="KW-0547">Nucleotide-binding</keyword>
<dbReference type="Gene3D" id="3.30.1220.10">
    <property type="entry name" value="CobW-like, C-terminal domain"/>
    <property type="match status" value="1"/>
</dbReference>
<dbReference type="InterPro" id="IPR011629">
    <property type="entry name" value="CobW-like_C"/>
</dbReference>
<feature type="domain" description="CobW C-terminal" evidence="6">
    <location>
        <begin position="258"/>
        <end position="370"/>
    </location>
</feature>
<dbReference type="EMBL" id="JACSQN010000006">
    <property type="protein sequence ID" value="MBD7984536.1"/>
    <property type="molecule type" value="Genomic_DNA"/>
</dbReference>
<comment type="caution">
    <text evidence="7">The sequence shown here is derived from an EMBL/GenBank/DDBJ whole genome shotgun (WGS) entry which is preliminary data.</text>
</comment>
<dbReference type="Pfam" id="PF02492">
    <property type="entry name" value="cobW"/>
    <property type="match status" value="1"/>
</dbReference>
<dbReference type="InterPro" id="IPR027417">
    <property type="entry name" value="P-loop_NTPase"/>
</dbReference>
<dbReference type="PANTHER" id="PTHR43603">
    <property type="entry name" value="COBW DOMAIN-CONTAINING PROTEIN DDB_G0274527"/>
    <property type="match status" value="1"/>
</dbReference>
<evidence type="ECO:0000256" key="3">
    <source>
        <dbReference type="ARBA" id="ARBA00023186"/>
    </source>
</evidence>
<dbReference type="SMART" id="SM00833">
    <property type="entry name" value="CobW_C"/>
    <property type="match status" value="1"/>
</dbReference>
<dbReference type="InterPro" id="IPR003495">
    <property type="entry name" value="CobW/HypB/UreG_nucleotide-bd"/>
</dbReference>
<dbReference type="InterPro" id="IPR036627">
    <property type="entry name" value="CobW-likC_sf"/>
</dbReference>
<keyword evidence="2" id="KW-0378">Hydrolase</keyword>
<dbReference type="RefSeq" id="WP_191694237.1">
    <property type="nucleotide sequence ID" value="NZ_JACSQN010000006.1"/>
</dbReference>
<dbReference type="Proteomes" id="UP000626786">
    <property type="component" value="Unassembled WGS sequence"/>
</dbReference>
<evidence type="ECO:0000256" key="1">
    <source>
        <dbReference type="ARBA" id="ARBA00022741"/>
    </source>
</evidence>
<comment type="catalytic activity">
    <reaction evidence="5">
        <text>GTP + H2O = GDP + phosphate + H(+)</text>
        <dbReference type="Rhea" id="RHEA:19669"/>
        <dbReference type="ChEBI" id="CHEBI:15377"/>
        <dbReference type="ChEBI" id="CHEBI:15378"/>
        <dbReference type="ChEBI" id="CHEBI:37565"/>
        <dbReference type="ChEBI" id="CHEBI:43474"/>
        <dbReference type="ChEBI" id="CHEBI:58189"/>
    </reaction>
    <physiologicalReaction direction="left-to-right" evidence="5">
        <dbReference type="Rhea" id="RHEA:19670"/>
    </physiologicalReaction>
</comment>
<evidence type="ECO:0000259" key="6">
    <source>
        <dbReference type="SMART" id="SM00833"/>
    </source>
</evidence>
<evidence type="ECO:0000313" key="7">
    <source>
        <dbReference type="EMBL" id="MBD7984536.1"/>
    </source>
</evidence>
<protein>
    <submittedName>
        <fullName evidence="7">GTP-binding protein</fullName>
    </submittedName>
</protein>
<evidence type="ECO:0000256" key="2">
    <source>
        <dbReference type="ARBA" id="ARBA00022801"/>
    </source>
</evidence>
<comment type="similarity">
    <text evidence="4">Belongs to the SIMIBI class G3E GTPase family. ZNG1 subfamily.</text>
</comment>
<keyword evidence="3" id="KW-0143">Chaperone</keyword>
<proteinExistence type="inferred from homology"/>
<name>A0ABR8U919_9BACL</name>
<dbReference type="SUPFAM" id="SSF52540">
    <property type="entry name" value="P-loop containing nucleoside triphosphate hydrolases"/>
    <property type="match status" value="1"/>
</dbReference>
<evidence type="ECO:0000256" key="4">
    <source>
        <dbReference type="ARBA" id="ARBA00034320"/>
    </source>
</evidence>
<dbReference type="InterPro" id="IPR051927">
    <property type="entry name" value="Zn_Chap_cDPG_Synth"/>
</dbReference>
<sequence length="392" mass="44780">MNSNSKIPVTVLSGYLGAGKTTLLNHLLSNRDGLRIAVIVNDMSEINVDSMLVQHNGFSRTEEKLVELSNGCICCTLREDLMIEVEKLVKKGEIDYILIESTGISEPIPVAQTFTYIDEEVGIDLTGICTLDTMVTVVDAYRFWVDYESGETLLDRKQTDDLLDVRDISDLLMDQLEFANIIVVNKMDLVTEEYKEEFVAFLRKVNPDAEIILTEFGRVEPSKLLNRQLFNFEKSSEGAGWIKELNEEHVPETDEYGITSFVYRRNRPFHPERWHEWLTAFPQEIVRAKGFFWLATRPEMAGLFSQAGSSLVFQGAGQWVAALPERAILDDDPVLLKRWDPVYGDRQTELVLIGLDMDREEVETSLDRCLLTDEEMLVDWSEFADELPQFQG</sequence>
<dbReference type="PANTHER" id="PTHR43603:SF3">
    <property type="entry name" value="ZINC CHAPERONE YCIC"/>
    <property type="match status" value="1"/>
</dbReference>
<keyword evidence="8" id="KW-1185">Reference proteome</keyword>
<evidence type="ECO:0000256" key="5">
    <source>
        <dbReference type="ARBA" id="ARBA00049117"/>
    </source>
</evidence>
<gene>
    <name evidence="7" type="ORF">H9649_08090</name>
</gene>
<dbReference type="CDD" id="cd03112">
    <property type="entry name" value="CobW-like"/>
    <property type="match status" value="1"/>
</dbReference>
<organism evidence="7 8">
    <name type="scientific">Sporosarcina quadrami</name>
    <dbReference type="NCBI Taxonomy" id="2762234"/>
    <lineage>
        <taxon>Bacteria</taxon>
        <taxon>Bacillati</taxon>
        <taxon>Bacillota</taxon>
        <taxon>Bacilli</taxon>
        <taxon>Bacillales</taxon>
        <taxon>Caryophanaceae</taxon>
        <taxon>Sporosarcina</taxon>
    </lineage>
</organism>
<dbReference type="Pfam" id="PF07683">
    <property type="entry name" value="CobW_C"/>
    <property type="match status" value="1"/>
</dbReference>